<sequence length="658" mass="73104">MDDGSLRPLELKHFHRRDHGEEQLQRAIAGVIQAYTNCGQLHEATAFASRALKLPNFMPARNALPALAKDVCDELPPTSVSTLHYKALLESAARQRSVRSARSILLDMLSRELPVNSRIRSGLCRLIVSSANKDTSDMLRMLRRVLPKMQQSGDTSGVGIGDSPRNRRLIKLAEFLDRLGLMDKMILQKPKVLARASQMADQSDRETAEAMRRWALSDMSTPLGSQPQAATSTSASDGTASSQQPSTAPLAKHELLAPLDDIMDLDQPLERAAYAMRMRVFAVLRHDFDSAQRLWRSMIEHGIEPTVKHVEPLVEGLLAVSRLTDAQKLKENAVRIYGIKPSVRLHTALIRAYARDGDDRRLLRELSEFKRNGYQLDETILQIIETAHSQRHPVPVHERSVDLGDLHSVSSRFKVQMRGFAYLEAQQLVAHALDRGLVPDDVLVGFIGRSVNWLDKQCRRHPRHVGPRLSGSTLQRPLDRQELESALDLARQNLARARKVKRLTPLREKVAMRRFRRGVIELILELVDGSLKKEARRLASLRAVAPGLAQKSLIGAASRRLGSRRAQGRKVGRKEDRQPGVERAKARPRATGGGEAVPSVAKPDRRHERVAAAIGPKSADHATDCAAPGSTKEANGGIGGNLVAEVRREEWELSDSGR</sequence>
<accession>A0A061H8Z8</accession>
<feature type="compositionally biased region" description="Polar residues" evidence="1">
    <location>
        <begin position="219"/>
        <end position="228"/>
    </location>
</feature>
<protein>
    <recommendedName>
        <fullName evidence="4">Pentacotripeptide-repeat region of PRORP domain-containing protein</fullName>
    </recommendedName>
</protein>
<gene>
    <name evidence="2" type="ORF">PFL1_03377</name>
</gene>
<feature type="compositionally biased region" description="Low complexity" evidence="1">
    <location>
        <begin position="229"/>
        <end position="244"/>
    </location>
</feature>
<dbReference type="OrthoDB" id="185373at2759"/>
<dbReference type="GeneID" id="19317487"/>
<evidence type="ECO:0000313" key="3">
    <source>
        <dbReference type="Proteomes" id="UP000053664"/>
    </source>
</evidence>
<evidence type="ECO:0000313" key="2">
    <source>
        <dbReference type="EMBL" id="EPQ29088.1"/>
    </source>
</evidence>
<name>A0A061H8Z8_9BASI</name>
<dbReference type="InterPro" id="IPR050667">
    <property type="entry name" value="PPR-containing_protein"/>
</dbReference>
<feature type="region of interest" description="Disordered" evidence="1">
    <location>
        <begin position="559"/>
        <end position="640"/>
    </location>
</feature>
<feature type="compositionally biased region" description="Basic and acidic residues" evidence="1">
    <location>
        <begin position="573"/>
        <end position="585"/>
    </location>
</feature>
<dbReference type="PANTHER" id="PTHR47939">
    <property type="entry name" value="MEMBRANE-ASSOCIATED SALT-INDUCIBLE PROTEIN-LIKE"/>
    <property type="match status" value="1"/>
</dbReference>
<dbReference type="Proteomes" id="UP000053664">
    <property type="component" value="Unassembled WGS sequence"/>
</dbReference>
<reference evidence="2 3" key="1">
    <citation type="journal article" date="2013" name="Plant Cell">
        <title>The transition from a phytopathogenic smut ancestor to an anamorphic biocontrol agent deciphered by comparative whole-genome analysis.</title>
        <authorList>
            <person name="Lefebvre F."/>
            <person name="Joly D.L."/>
            <person name="Labbe C."/>
            <person name="Teichmann B."/>
            <person name="Linning R."/>
            <person name="Belzile F."/>
            <person name="Bakkeren G."/>
            <person name="Belanger R.R."/>
        </authorList>
    </citation>
    <scope>NUCLEOTIDE SEQUENCE [LARGE SCALE GENOMIC DNA]</scope>
    <source>
        <strain evidence="2 3">PF-1</strain>
    </source>
</reference>
<dbReference type="AlphaFoldDB" id="A0A061H8Z8"/>
<dbReference type="HOGENOM" id="CLU_416849_0_0_1"/>
<dbReference type="RefSeq" id="XP_007879085.1">
    <property type="nucleotide sequence ID" value="XM_007880894.1"/>
</dbReference>
<feature type="region of interest" description="Disordered" evidence="1">
    <location>
        <begin position="219"/>
        <end position="249"/>
    </location>
</feature>
<dbReference type="Gene3D" id="1.25.40.10">
    <property type="entry name" value="Tetratricopeptide repeat domain"/>
    <property type="match status" value="1"/>
</dbReference>
<dbReference type="PANTHER" id="PTHR47939:SF5">
    <property type="entry name" value="PENTACOTRIPEPTIDE-REPEAT REGION OF PRORP DOMAIN-CONTAINING PROTEIN"/>
    <property type="match status" value="1"/>
</dbReference>
<dbReference type="InterPro" id="IPR011990">
    <property type="entry name" value="TPR-like_helical_dom_sf"/>
</dbReference>
<evidence type="ECO:0000256" key="1">
    <source>
        <dbReference type="SAM" id="MobiDB-lite"/>
    </source>
</evidence>
<organism evidence="2 3">
    <name type="scientific">Pseudozyma flocculosa PF-1</name>
    <dbReference type="NCBI Taxonomy" id="1277687"/>
    <lineage>
        <taxon>Eukaryota</taxon>
        <taxon>Fungi</taxon>
        <taxon>Dikarya</taxon>
        <taxon>Basidiomycota</taxon>
        <taxon>Ustilaginomycotina</taxon>
        <taxon>Ustilaginomycetes</taxon>
        <taxon>Ustilaginales</taxon>
        <taxon>Ustilaginaceae</taxon>
        <taxon>Pseudozyma</taxon>
    </lineage>
</organism>
<feature type="compositionally biased region" description="Basic residues" evidence="1">
    <location>
        <begin position="561"/>
        <end position="572"/>
    </location>
</feature>
<dbReference type="eggNOG" id="KOG4197">
    <property type="taxonomic scope" value="Eukaryota"/>
</dbReference>
<dbReference type="EMBL" id="KE361632">
    <property type="protein sequence ID" value="EPQ29088.1"/>
    <property type="molecule type" value="Genomic_DNA"/>
</dbReference>
<dbReference type="KEGG" id="pfp:PFL1_03377"/>
<evidence type="ECO:0008006" key="4">
    <source>
        <dbReference type="Google" id="ProtNLM"/>
    </source>
</evidence>
<proteinExistence type="predicted"/>